<gene>
    <name evidence="2" type="ORF">ACFOX0_26480</name>
</gene>
<keyword evidence="1" id="KW-0472">Membrane</keyword>
<keyword evidence="1" id="KW-0812">Transmembrane</keyword>
<name>A0ABV8KTI1_9ACTN</name>
<reference evidence="3" key="1">
    <citation type="journal article" date="2019" name="Int. J. Syst. Evol. Microbiol.">
        <title>The Global Catalogue of Microorganisms (GCM) 10K type strain sequencing project: providing services to taxonomists for standard genome sequencing and annotation.</title>
        <authorList>
            <consortium name="The Broad Institute Genomics Platform"/>
            <consortium name="The Broad Institute Genome Sequencing Center for Infectious Disease"/>
            <person name="Wu L."/>
            <person name="Ma J."/>
        </authorList>
    </citation>
    <scope>NUCLEOTIDE SEQUENCE [LARGE SCALE GENOMIC DNA]</scope>
    <source>
        <strain evidence="3">2902at01</strain>
    </source>
</reference>
<accession>A0ABV8KTI1</accession>
<dbReference type="EMBL" id="JBHSBN010000024">
    <property type="protein sequence ID" value="MFC4109465.1"/>
    <property type="molecule type" value="Genomic_DNA"/>
</dbReference>
<proteinExistence type="predicted"/>
<keyword evidence="3" id="KW-1185">Reference proteome</keyword>
<feature type="transmembrane region" description="Helical" evidence="1">
    <location>
        <begin position="722"/>
        <end position="745"/>
    </location>
</feature>
<keyword evidence="1" id="KW-1133">Transmembrane helix</keyword>
<feature type="transmembrane region" description="Helical" evidence="1">
    <location>
        <begin position="695"/>
        <end position="716"/>
    </location>
</feature>
<evidence type="ECO:0000313" key="2">
    <source>
        <dbReference type="EMBL" id="MFC4109465.1"/>
    </source>
</evidence>
<evidence type="ECO:0000313" key="3">
    <source>
        <dbReference type="Proteomes" id="UP001595868"/>
    </source>
</evidence>
<protein>
    <submittedName>
        <fullName evidence="2">Uncharacterized protein</fullName>
    </submittedName>
</protein>
<organism evidence="2 3">
    <name type="scientific">Micromonospora zhanjiangensis</name>
    <dbReference type="NCBI Taxonomy" id="1522057"/>
    <lineage>
        <taxon>Bacteria</taxon>
        <taxon>Bacillati</taxon>
        <taxon>Actinomycetota</taxon>
        <taxon>Actinomycetes</taxon>
        <taxon>Micromonosporales</taxon>
        <taxon>Micromonosporaceae</taxon>
        <taxon>Micromonospora</taxon>
    </lineage>
</organism>
<dbReference type="RefSeq" id="WP_377550834.1">
    <property type="nucleotide sequence ID" value="NZ_JBHSBN010000024.1"/>
</dbReference>
<evidence type="ECO:0000256" key="1">
    <source>
        <dbReference type="SAM" id="Phobius"/>
    </source>
</evidence>
<sequence length="764" mass="82773">MDMLIPDARRPAVPGAAGCGLPDLADADHLRRWLTSAGVDVAAVPDLPNWNGGPTPDPGPRHRRLPADFDARVDVVLDRAFRQAAPVPFGAAVLCCYVRQLCVNAWKCSYHFDRMWATLAGARRSWSTHRPGVQDPADLAAADAAVLLLDVLAAEIAVENEMLGNNLERLADVARRAAAGAAAAIDAAAAVPRVGAAIAAFVAAEGAASQRYDRTLARAGTALSAFFAGRADGPNLLADALPDLRAAERGDGCDRNQRSELRAYRRTVQRLVDERDGSWLHVDDGTVGHMYPFAVRELPPDRVLDAVRRTGSGWELAGVRPLAVRESMDLDDVWNGSDALGRRYDGAVVALPEVTVQDLDGRPLAAMTAEVRFSQLGNHSLHLTMDLHDHTVHDLYTAVLLSAPEHAEVRVRCAGGARVWPRLSAFAVDIVESVGERLGPPAAVSVRPGMFHVMITVLQASAGRSPRTPRADRQPIESIARLREVTGGQVPLLPVPHLVGAPAEWLHYRASDEVVLDVGGRTDEIVARTCNTTFIAALGSPAYAITNRLQAGEFVASLDGLFAGWFDQLAIFLAAVTRQTDESPDGQDIDQLAHQAEQLERQRVGLHTFAADARATLDLIRSPALVASPLVARALSATLAASGFGQREAELTRNIDAVLDDRLEQRLELLVRRRREREAQAEQVRERRQRVWLDTMLAVIAAVGISGLGQILQAGYDLRATAALTTVLVIVVIMLVVGVLVWYVSKSRQQGHRPRRVLRRRPPD</sequence>
<dbReference type="Proteomes" id="UP001595868">
    <property type="component" value="Unassembled WGS sequence"/>
</dbReference>
<comment type="caution">
    <text evidence="2">The sequence shown here is derived from an EMBL/GenBank/DDBJ whole genome shotgun (WGS) entry which is preliminary data.</text>
</comment>